<reference evidence="2" key="1">
    <citation type="submission" date="2011-11" db="EMBL/GenBank/DDBJ databases">
        <title>Escape from toxin-antitoxin mediated abortive infection can occur by recombination within a generalized transducing phage of Pectobacterium atrosepticum.</title>
        <authorList>
            <person name="Blower T.R."/>
            <person name="Evans T.J."/>
            <person name="Przybilski R."/>
            <person name="Fineran P.C."/>
            <person name="Salmond G.P.C."/>
        </authorList>
    </citation>
    <scope>NUCLEOTIDE SEQUENCE [LARGE SCALE GENOMIC DNA]</scope>
</reference>
<dbReference type="RefSeq" id="YP_007392540.1">
    <property type="nucleotide sequence ID" value="NC_020201.1"/>
</dbReference>
<name>K9L3R3_9CAUD</name>
<evidence type="ECO:0000313" key="2">
    <source>
        <dbReference type="Proteomes" id="UP000010999"/>
    </source>
</evidence>
<protein>
    <submittedName>
        <fullName evidence="1">Uncharacterized protein</fullName>
    </submittedName>
</protein>
<accession>K9L3R3</accession>
<evidence type="ECO:0000313" key="1">
    <source>
        <dbReference type="EMBL" id="AEZ66244.1"/>
    </source>
</evidence>
<keyword evidence="2" id="KW-1185">Reference proteome</keyword>
<dbReference type="EMBL" id="JQ015307">
    <property type="protein sequence ID" value="AEZ66244.1"/>
    <property type="molecule type" value="Genomic_DNA"/>
</dbReference>
<dbReference type="GeneID" id="14515273"/>
<proteinExistence type="predicted"/>
<dbReference type="OrthoDB" id="13100at10239"/>
<dbReference type="Proteomes" id="UP000010999">
    <property type="component" value="Segment"/>
</dbReference>
<dbReference type="KEGG" id="vg:14515273"/>
<reference evidence="1 2" key="2">
    <citation type="journal article" date="2012" name="PLoS Genet.">
        <title>Viral evasion of a bacterial suicide system by RNA-based molecular mimicry enables infectious altruism.</title>
        <authorList>
            <person name="Blower T.R."/>
            <person name="Evans T.J."/>
            <person name="Przybilski R."/>
            <person name="Fineran P.C."/>
            <person name="Salmond G.P."/>
        </authorList>
    </citation>
    <scope>NUCLEOTIDE SEQUENCE [LARGE SCALE GENOMIC DNA]</scope>
</reference>
<sequence length="278" mass="31964">MSSFDAIFLHGVIDYTRGAKPSPTIPDFKDLQKRLSDAQRCPQDDNLVDDLKSIASDFDFDDEIEQFVDKSYEKIDHLHRGVRDACADLIQNWDPDNMTRDEMVSFVENLQNNLEEYLPESRSMRHVAMSWFGYEVGSFIQTHHTLNNALLSYHTTDDQYHSLLRDDKLGTLNIKAGQNGVLTLEAQWKPGRLIFTSDKKIVLSDGSPTGRVFSMPITEFSKCFEYWATPTEEEISFFDVLHPGADWTVLRYLRDYQEKNYISSKKPISLQVSVSTAL</sequence>
<gene>
    <name evidence="1" type="ORF">phiTE_078</name>
</gene>
<organism evidence="1 2">
    <name type="scientific">Pectobacterium phage phiTE</name>
    <dbReference type="NCBI Taxonomy" id="1116482"/>
    <lineage>
        <taxon>Viruses</taxon>
        <taxon>Duplodnaviria</taxon>
        <taxon>Heunggongvirae</taxon>
        <taxon>Uroviricota</taxon>
        <taxon>Caudoviricetes</taxon>
        <taxon>Vequintavirinae</taxon>
        <taxon>Certrevirus</taxon>
        <taxon>Certrevirus phiTE</taxon>
    </lineage>
</organism>